<dbReference type="GeneID" id="95373529"/>
<name>A0ABT4FF52_9BACL</name>
<keyword evidence="1" id="KW-1133">Transmembrane helix</keyword>
<proteinExistence type="predicted"/>
<dbReference type="RefSeq" id="WP_241688773.1">
    <property type="nucleotide sequence ID" value="NZ_CP026520.1"/>
</dbReference>
<evidence type="ECO:0000313" key="3">
    <source>
        <dbReference type="Proteomes" id="UP001527202"/>
    </source>
</evidence>
<dbReference type="Proteomes" id="UP001527202">
    <property type="component" value="Unassembled WGS sequence"/>
</dbReference>
<evidence type="ECO:0000313" key="2">
    <source>
        <dbReference type="EMBL" id="MCY9597150.1"/>
    </source>
</evidence>
<feature type="transmembrane region" description="Helical" evidence="1">
    <location>
        <begin position="29"/>
        <end position="48"/>
    </location>
</feature>
<keyword evidence="1" id="KW-0812">Transmembrane</keyword>
<sequence length="134" mass="14724">MRLIKTFVGGIVLILIGIAWGLLLDEIGMREWLLLLSGIVLGIIAGLVQRWAVARQRLGLITPGKKRLWIIGVIVVLVTVKVAINVFIPSYLATNNSGIYLSIVYAIGGLLLGHALYLRFKPMPQPAKLRANRT</sequence>
<gene>
    <name evidence="2" type="ORF">M5X16_15425</name>
</gene>
<reference evidence="2 3" key="1">
    <citation type="submission" date="2022-05" db="EMBL/GenBank/DDBJ databases">
        <title>Genome Sequencing of Bee-Associated Microbes.</title>
        <authorList>
            <person name="Dunlap C."/>
        </authorList>
    </citation>
    <scope>NUCLEOTIDE SEQUENCE [LARGE SCALE GENOMIC DNA]</scope>
    <source>
        <strain evidence="2 3">NRRL B-23120</strain>
    </source>
</reference>
<keyword evidence="1" id="KW-0472">Membrane</keyword>
<evidence type="ECO:0008006" key="4">
    <source>
        <dbReference type="Google" id="ProtNLM"/>
    </source>
</evidence>
<organism evidence="2 3">
    <name type="scientific">Paenibacillus chitinolyticus</name>
    <dbReference type="NCBI Taxonomy" id="79263"/>
    <lineage>
        <taxon>Bacteria</taxon>
        <taxon>Bacillati</taxon>
        <taxon>Bacillota</taxon>
        <taxon>Bacilli</taxon>
        <taxon>Bacillales</taxon>
        <taxon>Paenibacillaceae</taxon>
        <taxon>Paenibacillus</taxon>
    </lineage>
</organism>
<protein>
    <recommendedName>
        <fullName evidence="4">DUF1453 domain-containing protein</fullName>
    </recommendedName>
</protein>
<feature type="transmembrane region" description="Helical" evidence="1">
    <location>
        <begin position="68"/>
        <end position="92"/>
    </location>
</feature>
<comment type="caution">
    <text evidence="2">The sequence shown here is derived from an EMBL/GenBank/DDBJ whole genome shotgun (WGS) entry which is preliminary data.</text>
</comment>
<dbReference type="EMBL" id="JAMDMJ010000018">
    <property type="protein sequence ID" value="MCY9597150.1"/>
    <property type="molecule type" value="Genomic_DNA"/>
</dbReference>
<accession>A0ABT4FF52</accession>
<feature type="transmembrane region" description="Helical" evidence="1">
    <location>
        <begin position="7"/>
        <end position="23"/>
    </location>
</feature>
<feature type="transmembrane region" description="Helical" evidence="1">
    <location>
        <begin position="98"/>
        <end position="120"/>
    </location>
</feature>
<keyword evidence="3" id="KW-1185">Reference proteome</keyword>
<evidence type="ECO:0000256" key="1">
    <source>
        <dbReference type="SAM" id="Phobius"/>
    </source>
</evidence>